<dbReference type="PANTHER" id="PTHR12677">
    <property type="entry name" value="GOLGI APPARATUS MEMBRANE PROTEIN TVP38-RELATED"/>
    <property type="match status" value="1"/>
</dbReference>
<keyword evidence="5 6" id="KW-0472">Membrane</keyword>
<reference evidence="8" key="1">
    <citation type="submission" date="2023-10" db="EMBL/GenBank/DDBJ databases">
        <authorList>
            <person name="Chen Y."/>
            <person name="Shah S."/>
            <person name="Dougan E. K."/>
            <person name="Thang M."/>
            <person name="Chan C."/>
        </authorList>
    </citation>
    <scope>NUCLEOTIDE SEQUENCE [LARGE SCALE GENOMIC DNA]</scope>
</reference>
<keyword evidence="3 6" id="KW-0812">Transmembrane</keyword>
<feature type="transmembrane region" description="Helical" evidence="6">
    <location>
        <begin position="12"/>
        <end position="44"/>
    </location>
</feature>
<proteinExistence type="predicted"/>
<evidence type="ECO:0000313" key="9">
    <source>
        <dbReference type="Proteomes" id="UP001189429"/>
    </source>
</evidence>
<dbReference type="InterPro" id="IPR015414">
    <property type="entry name" value="TMEM64"/>
</dbReference>
<sequence length="256" mass="27368">MAEVSRWWIAPAFIVAIVVLVSLDVAFGVHAQILNVVIPCVVYFQSRTPMACLSYMALYVAVSLSCVPLTPFEILTGFCFGIPLGIILDITGRVTGAALSFLAARALSHSGVDCPCVTGEAVMAGVGKAVEEHGFRFLLLFNLAPMPVAVKNYGLGFVPEVRLSSFILAIMVVEVPMASMWAFIGSSAASEVSAMDTTAVHSAIVNGGPGLYVKVPLLCAGVVSMLLVLRMIHKKVAVELEKVKQCVIDDREWHQV</sequence>
<gene>
    <name evidence="8" type="ORF">PCOR1329_LOCUS41936</name>
</gene>
<accession>A0ABN9TSP4</accession>
<evidence type="ECO:0000313" key="8">
    <source>
        <dbReference type="EMBL" id="CAK0849187.1"/>
    </source>
</evidence>
<dbReference type="EMBL" id="CAUYUJ010015039">
    <property type="protein sequence ID" value="CAK0849187.1"/>
    <property type="molecule type" value="Genomic_DNA"/>
</dbReference>
<name>A0ABN9TSP4_9DINO</name>
<evidence type="ECO:0000259" key="7">
    <source>
        <dbReference type="Pfam" id="PF09335"/>
    </source>
</evidence>
<comment type="subcellular location">
    <subcellularLocation>
        <location evidence="1">Cell membrane</location>
        <topology evidence="1">Multi-pass membrane protein</topology>
    </subcellularLocation>
</comment>
<dbReference type="Proteomes" id="UP001189429">
    <property type="component" value="Unassembled WGS sequence"/>
</dbReference>
<evidence type="ECO:0000256" key="3">
    <source>
        <dbReference type="ARBA" id="ARBA00022692"/>
    </source>
</evidence>
<organism evidence="8 9">
    <name type="scientific">Prorocentrum cordatum</name>
    <dbReference type="NCBI Taxonomy" id="2364126"/>
    <lineage>
        <taxon>Eukaryota</taxon>
        <taxon>Sar</taxon>
        <taxon>Alveolata</taxon>
        <taxon>Dinophyceae</taxon>
        <taxon>Prorocentrales</taxon>
        <taxon>Prorocentraceae</taxon>
        <taxon>Prorocentrum</taxon>
    </lineage>
</organism>
<keyword evidence="9" id="KW-1185">Reference proteome</keyword>
<keyword evidence="2" id="KW-1003">Cell membrane</keyword>
<feature type="domain" description="VTT" evidence="7">
    <location>
        <begin position="67"/>
        <end position="186"/>
    </location>
</feature>
<dbReference type="PANTHER" id="PTHR12677:SF59">
    <property type="entry name" value="GOLGI APPARATUS MEMBRANE PROTEIN TVP38-RELATED"/>
    <property type="match status" value="1"/>
</dbReference>
<evidence type="ECO:0000256" key="1">
    <source>
        <dbReference type="ARBA" id="ARBA00004651"/>
    </source>
</evidence>
<dbReference type="Pfam" id="PF09335">
    <property type="entry name" value="VTT_dom"/>
    <property type="match status" value="1"/>
</dbReference>
<dbReference type="InterPro" id="IPR032816">
    <property type="entry name" value="VTT_dom"/>
</dbReference>
<feature type="transmembrane region" description="Helical" evidence="6">
    <location>
        <begin position="166"/>
        <end position="184"/>
    </location>
</feature>
<protein>
    <recommendedName>
        <fullName evidence="7">VTT domain-containing protein</fullName>
    </recommendedName>
</protein>
<comment type="caution">
    <text evidence="8">The sequence shown here is derived from an EMBL/GenBank/DDBJ whole genome shotgun (WGS) entry which is preliminary data.</text>
</comment>
<evidence type="ECO:0000256" key="6">
    <source>
        <dbReference type="SAM" id="Phobius"/>
    </source>
</evidence>
<evidence type="ECO:0000256" key="2">
    <source>
        <dbReference type="ARBA" id="ARBA00022475"/>
    </source>
</evidence>
<evidence type="ECO:0000256" key="4">
    <source>
        <dbReference type="ARBA" id="ARBA00022989"/>
    </source>
</evidence>
<feature type="transmembrane region" description="Helical" evidence="6">
    <location>
        <begin position="56"/>
        <end position="86"/>
    </location>
</feature>
<feature type="transmembrane region" description="Helical" evidence="6">
    <location>
        <begin position="211"/>
        <end position="232"/>
    </location>
</feature>
<keyword evidence="4 6" id="KW-1133">Transmembrane helix</keyword>
<evidence type="ECO:0000256" key="5">
    <source>
        <dbReference type="ARBA" id="ARBA00023136"/>
    </source>
</evidence>